<dbReference type="PANTHER" id="PTHR13027">
    <property type="entry name" value="SAND PROTEIN-RELATED"/>
    <property type="match status" value="1"/>
</dbReference>
<evidence type="ECO:0000259" key="5">
    <source>
        <dbReference type="Pfam" id="PF19038"/>
    </source>
</evidence>
<evidence type="ECO:0000256" key="2">
    <source>
        <dbReference type="RuleBase" id="RU367048"/>
    </source>
</evidence>
<comment type="similarity">
    <text evidence="1 2">Belongs to the MON1/SAND family.</text>
</comment>
<feature type="domain" description="FUZ/MON1/HPS1 first Longin" evidence="3">
    <location>
        <begin position="243"/>
        <end position="354"/>
    </location>
</feature>
<protein>
    <recommendedName>
        <fullName evidence="2">Vacuolar fusion protein MON1 homolog</fullName>
    </recommendedName>
</protein>
<feature type="domain" description="FUZ/MON1/HPS1 second Longin" evidence="4">
    <location>
        <begin position="402"/>
        <end position="497"/>
    </location>
</feature>
<proteinExistence type="inferred from homology"/>
<dbReference type="EMBL" id="CAJNOU010000685">
    <property type="protein sequence ID" value="CAF1065036.1"/>
    <property type="molecule type" value="Genomic_DNA"/>
</dbReference>
<dbReference type="AlphaFoldDB" id="A0A814LJE9"/>
<dbReference type="InterPro" id="IPR043972">
    <property type="entry name" value="FUZ/MON1/HPS1_longin_1"/>
</dbReference>
<dbReference type="InterPro" id="IPR011012">
    <property type="entry name" value="Longin-like_dom_sf"/>
</dbReference>
<dbReference type="GO" id="GO:0016192">
    <property type="term" value="P:vesicle-mediated transport"/>
    <property type="evidence" value="ECO:0007669"/>
    <property type="project" value="InterPro"/>
</dbReference>
<dbReference type="GO" id="GO:0006623">
    <property type="term" value="P:protein targeting to vacuole"/>
    <property type="evidence" value="ECO:0007669"/>
    <property type="project" value="UniProtKB-UniRule"/>
</dbReference>
<feature type="domain" description="FUZ/MON1/HPS1 first Longin" evidence="3">
    <location>
        <begin position="130"/>
        <end position="241"/>
    </location>
</feature>
<dbReference type="SUPFAM" id="SSF64356">
    <property type="entry name" value="SNARE-like"/>
    <property type="match status" value="1"/>
</dbReference>
<evidence type="ECO:0000259" key="3">
    <source>
        <dbReference type="Pfam" id="PF19036"/>
    </source>
</evidence>
<dbReference type="Pfam" id="PF19038">
    <property type="entry name" value="Fuz_longin_3"/>
    <property type="match status" value="1"/>
</dbReference>
<organism evidence="6 7">
    <name type="scientific">Rotaria sordida</name>
    <dbReference type="NCBI Taxonomy" id="392033"/>
    <lineage>
        <taxon>Eukaryota</taxon>
        <taxon>Metazoa</taxon>
        <taxon>Spiralia</taxon>
        <taxon>Gnathifera</taxon>
        <taxon>Rotifera</taxon>
        <taxon>Eurotatoria</taxon>
        <taxon>Bdelloidea</taxon>
        <taxon>Philodinida</taxon>
        <taxon>Philodinidae</taxon>
        <taxon>Rotaria</taxon>
    </lineage>
</organism>
<name>A0A814LJE9_9BILA</name>
<dbReference type="InterPro" id="IPR043970">
    <property type="entry name" value="FUZ/MON1/HPS1_longin_3"/>
</dbReference>
<sequence length="639" mass="73672">MTTSMVNLLQTKHNDSTDELTTMLESLPSYENSQEIHDESAIFEDDNEPSVGLINLIRRNSMHLSQSEITNDLSNTILADDSTSYLSVDDDTTTSGTNSTPILASTNIEEDIHDDNDDDIQMNLLKTKLKHLFILSENGKPVFTRYGDDEHLVTLMGVMQTLVSFSELTDSNQLNYIIAGRCRITFLHKEPLIFILISYINEHPICLTQQLTYTYHQIISTLTLSRIKQKFTIQPNFDLRRCENGKPVFTRYGDDEHLVTLMGVMQTLVSFSELTDSNQLNYIKAGRCRITFLHKEPLIFILISYINEHPICLTQQLTYTYHQIISTLTLSRIKQKFTIQPNFDLRRWLSNAEKKLLHNIIDMYEHDLGMVMTCARCLILQPSIRTQIGQIVAHTIRGQRDMIFAIILAHNRLVSIARLKNYHLHPSDLYLLINLVNSSDAFKGVESWVPVCLPRFDSGGCLHAHISYLDDGCDICLVLMTVNPEHFQILSDFRQRIGEKLKKVNAITQIKIALGKDRLLTDEISCNELRFFAYKSRGLSQYTSSKLLVPYTTNEQHVRLFELIRYVYGRLHDPNHQLKIVYYTGEHEALLGWLAPGFEMYAVFSPLVTLETVTLCIDRILTYIKREENQLFIMKCEYF</sequence>
<evidence type="ECO:0000256" key="1">
    <source>
        <dbReference type="ARBA" id="ARBA00008968"/>
    </source>
</evidence>
<dbReference type="PRINTS" id="PR01546">
    <property type="entry name" value="YEAST73DUF"/>
</dbReference>
<comment type="function">
    <text evidence="2">Plays an important role in membrane trafficking through the secretory apparatus.</text>
</comment>
<feature type="domain" description="FUZ/MON1/HPS1 third Longin" evidence="5">
    <location>
        <begin position="529"/>
        <end position="628"/>
    </location>
</feature>
<evidence type="ECO:0000259" key="4">
    <source>
        <dbReference type="Pfam" id="PF19037"/>
    </source>
</evidence>
<dbReference type="InterPro" id="IPR004353">
    <property type="entry name" value="Mon1"/>
</dbReference>
<gene>
    <name evidence="6" type="ORF">SEV965_LOCUS14049</name>
</gene>
<dbReference type="Pfam" id="PF19036">
    <property type="entry name" value="Fuz_longin_1"/>
    <property type="match status" value="2"/>
</dbReference>
<dbReference type="GO" id="GO:0035658">
    <property type="term" value="C:Mon1-Ccz1 complex"/>
    <property type="evidence" value="ECO:0007669"/>
    <property type="project" value="TreeGrafter"/>
</dbReference>
<dbReference type="PANTHER" id="PTHR13027:SF7">
    <property type="entry name" value="VACUOLAR FUSION PROTEIN MON1 HOMOLOG"/>
    <property type="match status" value="1"/>
</dbReference>
<dbReference type="Pfam" id="PF19037">
    <property type="entry name" value="Fuz_longin_2"/>
    <property type="match status" value="1"/>
</dbReference>
<reference evidence="6" key="1">
    <citation type="submission" date="2021-02" db="EMBL/GenBank/DDBJ databases">
        <authorList>
            <person name="Nowell W R."/>
        </authorList>
    </citation>
    <scope>NUCLEOTIDE SEQUENCE</scope>
</reference>
<dbReference type="Proteomes" id="UP000663889">
    <property type="component" value="Unassembled WGS sequence"/>
</dbReference>
<dbReference type="InterPro" id="IPR043971">
    <property type="entry name" value="FUZ/MON1/HPS1_longin_2"/>
</dbReference>
<evidence type="ECO:0000313" key="6">
    <source>
        <dbReference type="EMBL" id="CAF1065036.1"/>
    </source>
</evidence>
<accession>A0A814LJE9</accession>
<comment type="caution">
    <text evidence="6">The sequence shown here is derived from an EMBL/GenBank/DDBJ whole genome shotgun (WGS) entry which is preliminary data.</text>
</comment>
<evidence type="ECO:0000313" key="7">
    <source>
        <dbReference type="Proteomes" id="UP000663889"/>
    </source>
</evidence>